<dbReference type="Proteomes" id="UP000600080">
    <property type="component" value="Unassembled WGS sequence"/>
</dbReference>
<keyword evidence="4" id="KW-0808">Transferase</keyword>
<dbReference type="GeneID" id="301549982"/>
<sequence length="835" mass="88742">MESQTTRAGYRRLLRTLTDTVVAPRTLRAKLIRILAVSLAILLALLGFSAERQLGDYENAGTTAADARLSDALQGFIHEHQKERGLTTGYVGGIREFHDRMLAQRTLTDAARRTVGHALAGRHDSAAGAVRAALVRVNALRDIRAAADRGSGKVERTYDYFTETDVALNRLGLGLVQVRDGELRADYQALQVLGTAKEFTGQERAVVLGSLHARRFHGEDYTRFMTARSGRPAALDSYPAWASAKQRREVDEALSTPVARRLFGYEKVIVEGRGAMPAPATVPPTAWYDAATATINGLRTVQIALGRDITDRASVLQDEATRTLVLFGLLALGSVLALGALAVGAARSVSGPLGSLTRQAREVAGGRLPDAVARVQSGDGSPEPPGPLTVPRGAGTEVQQLADAFDQVQKVAYDLATEQAVLRRNATESLVNLGRRNQNLVRRQISFINRLEHEDADPGTLANLFELDHLATRMRRNAESLLVLAGEASPRTSATPLSVTDVIRAALSEVEEYRRVTLRRVDAGFLSGAVASEIAHLLAELVENALSFSPPDTEVEVEGRRTSAGYLIAIVDHGTGMTAPAMAEANVRLSGMAGFMAEPTRFLGHFVVGALARRCGIEVRLGEAPAAGTVARVLVPGSLITEPSAAADAADTPGTRDEERTAKPEKSRPAAGPRADGEAERHDAAGAPAEPHPAAGPAADDRASEALPHPRASRESTEASPAAARGSAGSRTRNGLVKRARRSAIQSAVNEAAAPRWQQQAAPTPDRSPDEVSGLLATLRSAHMRGGISVEKEREKEQEKEQAAGAAGPAREGDRDSGQDTRPEAAGTATKGDEK</sequence>
<evidence type="ECO:0000256" key="7">
    <source>
        <dbReference type="SAM" id="Phobius"/>
    </source>
</evidence>
<keyword evidence="7" id="KW-1133">Transmembrane helix</keyword>
<feature type="compositionally biased region" description="Low complexity" evidence="6">
    <location>
        <begin position="719"/>
        <end position="735"/>
    </location>
</feature>
<feature type="compositionally biased region" description="Low complexity" evidence="6">
    <location>
        <begin position="752"/>
        <end position="765"/>
    </location>
</feature>
<dbReference type="SUPFAM" id="SSF55874">
    <property type="entry name" value="ATPase domain of HSP90 chaperone/DNA topoisomerase II/histidine kinase"/>
    <property type="match status" value="1"/>
</dbReference>
<dbReference type="InterPro" id="IPR013587">
    <property type="entry name" value="Nitrate/nitrite_sensing"/>
</dbReference>
<feature type="compositionally biased region" description="Low complexity" evidence="6">
    <location>
        <begin position="685"/>
        <end position="698"/>
    </location>
</feature>
<feature type="region of interest" description="Disordered" evidence="6">
    <location>
        <begin position="373"/>
        <end position="393"/>
    </location>
</feature>
<evidence type="ECO:0000256" key="3">
    <source>
        <dbReference type="ARBA" id="ARBA00022553"/>
    </source>
</evidence>
<feature type="compositionally biased region" description="Basic and acidic residues" evidence="6">
    <location>
        <begin position="654"/>
        <end position="668"/>
    </location>
</feature>
<dbReference type="EMBL" id="BMND01000019">
    <property type="protein sequence ID" value="GGN52042.1"/>
    <property type="molecule type" value="Genomic_DNA"/>
</dbReference>
<feature type="transmembrane region" description="Helical" evidence="7">
    <location>
        <begin position="324"/>
        <end position="346"/>
    </location>
</feature>
<name>A0ABQ2JPI4_9ACTN</name>
<evidence type="ECO:0000256" key="4">
    <source>
        <dbReference type="ARBA" id="ARBA00022679"/>
    </source>
</evidence>
<comment type="caution">
    <text evidence="10">The sequence shown here is derived from an EMBL/GenBank/DDBJ whole genome shotgun (WGS) entry which is preliminary data.</text>
</comment>
<accession>A0ABQ2JPI4</accession>
<feature type="region of interest" description="Disordered" evidence="6">
    <location>
        <begin position="644"/>
        <end position="835"/>
    </location>
</feature>
<gene>
    <name evidence="10" type="ORF">GCM10012285_42740</name>
</gene>
<organism evidence="10 11">
    <name type="scientific">Streptomyces kronopolitis</name>
    <dbReference type="NCBI Taxonomy" id="1612435"/>
    <lineage>
        <taxon>Bacteria</taxon>
        <taxon>Bacillati</taxon>
        <taxon>Actinomycetota</taxon>
        <taxon>Actinomycetes</taxon>
        <taxon>Kitasatosporales</taxon>
        <taxon>Streptomycetaceae</taxon>
        <taxon>Streptomyces</taxon>
    </lineage>
</organism>
<proteinExistence type="predicted"/>
<dbReference type="Pfam" id="PF08376">
    <property type="entry name" value="NIT"/>
    <property type="match status" value="1"/>
</dbReference>
<feature type="transmembrane region" description="Helical" evidence="7">
    <location>
        <begin position="31"/>
        <end position="50"/>
    </location>
</feature>
<feature type="compositionally biased region" description="Basic and acidic residues" evidence="6">
    <location>
        <begin position="811"/>
        <end position="823"/>
    </location>
</feature>
<dbReference type="InterPro" id="IPR003594">
    <property type="entry name" value="HATPase_dom"/>
</dbReference>
<dbReference type="InterPro" id="IPR050428">
    <property type="entry name" value="TCS_sensor_his_kinase"/>
</dbReference>
<evidence type="ECO:0000259" key="9">
    <source>
        <dbReference type="Pfam" id="PF08376"/>
    </source>
</evidence>
<evidence type="ECO:0000313" key="10">
    <source>
        <dbReference type="EMBL" id="GGN52042.1"/>
    </source>
</evidence>
<feature type="domain" description="Nitrate/nitrite sensing protein" evidence="9">
    <location>
        <begin position="77"/>
        <end position="309"/>
    </location>
</feature>
<dbReference type="PANTHER" id="PTHR45436">
    <property type="entry name" value="SENSOR HISTIDINE KINASE YKOH"/>
    <property type="match status" value="1"/>
</dbReference>
<evidence type="ECO:0000256" key="5">
    <source>
        <dbReference type="ARBA" id="ARBA00022777"/>
    </source>
</evidence>
<keyword evidence="7" id="KW-0812">Transmembrane</keyword>
<dbReference type="RefSeq" id="WP_229700079.1">
    <property type="nucleotide sequence ID" value="NZ_BMND01000019.1"/>
</dbReference>
<evidence type="ECO:0000313" key="11">
    <source>
        <dbReference type="Proteomes" id="UP000600080"/>
    </source>
</evidence>
<evidence type="ECO:0000259" key="8">
    <source>
        <dbReference type="Pfam" id="PF02518"/>
    </source>
</evidence>
<keyword evidence="11" id="KW-1185">Reference proteome</keyword>
<dbReference type="EC" id="2.7.13.3" evidence="2"/>
<dbReference type="Gene3D" id="3.30.565.10">
    <property type="entry name" value="Histidine kinase-like ATPase, C-terminal domain"/>
    <property type="match status" value="1"/>
</dbReference>
<feature type="compositionally biased region" description="Basic and acidic residues" evidence="6">
    <location>
        <begin position="790"/>
        <end position="802"/>
    </location>
</feature>
<keyword evidence="3" id="KW-0597">Phosphoprotein</keyword>
<dbReference type="PANTHER" id="PTHR45436:SF5">
    <property type="entry name" value="SENSOR HISTIDINE KINASE TRCS"/>
    <property type="match status" value="1"/>
</dbReference>
<evidence type="ECO:0000256" key="1">
    <source>
        <dbReference type="ARBA" id="ARBA00000085"/>
    </source>
</evidence>
<comment type="catalytic activity">
    <reaction evidence="1">
        <text>ATP + protein L-histidine = ADP + protein N-phospho-L-histidine.</text>
        <dbReference type="EC" id="2.7.13.3"/>
    </reaction>
</comment>
<feature type="domain" description="Histidine kinase/HSP90-like ATPase" evidence="8">
    <location>
        <begin position="532"/>
        <end position="636"/>
    </location>
</feature>
<reference evidence="11" key="1">
    <citation type="journal article" date="2019" name="Int. J. Syst. Evol. Microbiol.">
        <title>The Global Catalogue of Microorganisms (GCM) 10K type strain sequencing project: providing services to taxonomists for standard genome sequencing and annotation.</title>
        <authorList>
            <consortium name="The Broad Institute Genomics Platform"/>
            <consortium name="The Broad Institute Genome Sequencing Center for Infectious Disease"/>
            <person name="Wu L."/>
            <person name="Ma J."/>
        </authorList>
    </citation>
    <scope>NUCLEOTIDE SEQUENCE [LARGE SCALE GENOMIC DNA]</scope>
    <source>
        <strain evidence="11">CGMCC 4.7323</strain>
    </source>
</reference>
<keyword evidence="5" id="KW-0418">Kinase</keyword>
<evidence type="ECO:0000256" key="6">
    <source>
        <dbReference type="SAM" id="MobiDB-lite"/>
    </source>
</evidence>
<protein>
    <recommendedName>
        <fullName evidence="2">histidine kinase</fullName>
        <ecNumber evidence="2">2.7.13.3</ecNumber>
    </recommendedName>
</protein>
<dbReference type="Gene3D" id="6.10.340.10">
    <property type="match status" value="1"/>
</dbReference>
<evidence type="ECO:0000256" key="2">
    <source>
        <dbReference type="ARBA" id="ARBA00012438"/>
    </source>
</evidence>
<feature type="compositionally biased region" description="Basic and acidic residues" evidence="6">
    <location>
        <begin position="675"/>
        <end position="684"/>
    </location>
</feature>
<dbReference type="InterPro" id="IPR036890">
    <property type="entry name" value="HATPase_C_sf"/>
</dbReference>
<keyword evidence="7" id="KW-0472">Membrane</keyword>
<dbReference type="Pfam" id="PF02518">
    <property type="entry name" value="HATPase_c"/>
    <property type="match status" value="1"/>
</dbReference>